<evidence type="ECO:0000313" key="7">
    <source>
        <dbReference type="EMBL" id="RIX29958.1"/>
    </source>
</evidence>
<dbReference type="InterPro" id="IPR011010">
    <property type="entry name" value="DNA_brk_join_enz"/>
</dbReference>
<keyword evidence="2" id="KW-0233">DNA recombination</keyword>
<dbReference type="InterPro" id="IPR002104">
    <property type="entry name" value="Integrase_catalytic"/>
</dbReference>
<dbReference type="InterPro" id="IPR044068">
    <property type="entry name" value="CB"/>
</dbReference>
<name>A0A3A1U4K4_9MICO</name>
<dbReference type="PANTHER" id="PTHR30349">
    <property type="entry name" value="PHAGE INTEGRASE-RELATED"/>
    <property type="match status" value="1"/>
</dbReference>
<protein>
    <submittedName>
        <fullName evidence="7">Site-specific integrase</fullName>
    </submittedName>
</protein>
<evidence type="ECO:0000256" key="4">
    <source>
        <dbReference type="SAM" id="MobiDB-lite"/>
    </source>
</evidence>
<dbReference type="SUPFAM" id="SSF56349">
    <property type="entry name" value="DNA breaking-rejoining enzymes"/>
    <property type="match status" value="1"/>
</dbReference>
<comment type="caution">
    <text evidence="7">The sequence shown here is derived from an EMBL/GenBank/DDBJ whole genome shotgun (WGS) entry which is preliminary data.</text>
</comment>
<evidence type="ECO:0000256" key="2">
    <source>
        <dbReference type="ARBA" id="ARBA00023172"/>
    </source>
</evidence>
<dbReference type="InterPro" id="IPR013762">
    <property type="entry name" value="Integrase-like_cat_sf"/>
</dbReference>
<dbReference type="PROSITE" id="PS51898">
    <property type="entry name" value="TYR_RECOMBINASE"/>
    <property type="match status" value="1"/>
</dbReference>
<feature type="region of interest" description="Disordered" evidence="4">
    <location>
        <begin position="334"/>
        <end position="374"/>
    </location>
</feature>
<dbReference type="InterPro" id="IPR050090">
    <property type="entry name" value="Tyrosine_recombinase_XerCD"/>
</dbReference>
<dbReference type="PROSITE" id="PS51900">
    <property type="entry name" value="CB"/>
    <property type="match status" value="1"/>
</dbReference>
<sequence length="374" mass="42141">MGYPTKRAAQEERARLLTQVASGRFTHNRALTVRQWLTEWLDRRVQDGLRPSTAVMYRRYVEQDLQPGLGHLRLHELRRHHVDRFLQAQLTGGRGLVTVRRMHAVLSSALAAAQRLDLVEANAASSIRLPPERPQRAQVWEPAQVGRFLDEAADDRLGPLFEVAVFTGLRRGELLGLQWQDVDLSDGELIVRRQRTDAGGRTVEGEAKTAAGQNRRVGLGPAAIAAFERWRRTQDADRELWQNQWAGGSWIFTREDGEPLVPQYVTKRFERVVRQAGLPVMTFHGLRHQHASLLIAQGVELAIVSKRLGHSSIAITNDLYSHLLKDANRQAGEAAEALVPRASKGLSQRSEHTTHTHHGRKGKKQEAPAEEFLF</sequence>
<dbReference type="Gene3D" id="1.10.150.130">
    <property type="match status" value="1"/>
</dbReference>
<evidence type="ECO:0000259" key="6">
    <source>
        <dbReference type="PROSITE" id="PS51900"/>
    </source>
</evidence>
<organism evidence="7 8">
    <name type="scientific">Amnibacterium setariae</name>
    <dbReference type="NCBI Taxonomy" id="2306585"/>
    <lineage>
        <taxon>Bacteria</taxon>
        <taxon>Bacillati</taxon>
        <taxon>Actinomycetota</taxon>
        <taxon>Actinomycetes</taxon>
        <taxon>Micrococcales</taxon>
        <taxon>Microbacteriaceae</taxon>
        <taxon>Amnibacterium</taxon>
    </lineage>
</organism>
<evidence type="ECO:0000259" key="5">
    <source>
        <dbReference type="PROSITE" id="PS51898"/>
    </source>
</evidence>
<accession>A0A3A1U4K4</accession>
<dbReference type="Gene3D" id="1.10.443.10">
    <property type="entry name" value="Intergrase catalytic core"/>
    <property type="match status" value="1"/>
</dbReference>
<feature type="domain" description="Tyr recombinase" evidence="5">
    <location>
        <begin position="135"/>
        <end position="333"/>
    </location>
</feature>
<dbReference type="CDD" id="cd01189">
    <property type="entry name" value="INT_ICEBs1_C_like"/>
    <property type="match status" value="1"/>
</dbReference>
<dbReference type="EMBL" id="QXTG01000001">
    <property type="protein sequence ID" value="RIX29958.1"/>
    <property type="molecule type" value="Genomic_DNA"/>
</dbReference>
<dbReference type="InterPro" id="IPR010998">
    <property type="entry name" value="Integrase_recombinase_N"/>
</dbReference>
<proteinExistence type="predicted"/>
<reference evidence="8" key="1">
    <citation type="submission" date="2018-09" db="EMBL/GenBank/DDBJ databases">
        <authorList>
            <person name="Kim I."/>
        </authorList>
    </citation>
    <scope>NUCLEOTIDE SEQUENCE [LARGE SCALE GENOMIC DNA]</scope>
    <source>
        <strain evidence="8">DD4a</strain>
    </source>
</reference>
<keyword evidence="8" id="KW-1185">Reference proteome</keyword>
<evidence type="ECO:0000256" key="3">
    <source>
        <dbReference type="PROSITE-ProRule" id="PRU01248"/>
    </source>
</evidence>
<dbReference type="GO" id="GO:0003677">
    <property type="term" value="F:DNA binding"/>
    <property type="evidence" value="ECO:0007669"/>
    <property type="project" value="UniProtKB-UniRule"/>
</dbReference>
<gene>
    <name evidence="7" type="ORF">D1781_00295</name>
</gene>
<evidence type="ECO:0000256" key="1">
    <source>
        <dbReference type="ARBA" id="ARBA00023125"/>
    </source>
</evidence>
<dbReference type="AlphaFoldDB" id="A0A3A1U4K4"/>
<dbReference type="Proteomes" id="UP000265742">
    <property type="component" value="Unassembled WGS sequence"/>
</dbReference>
<evidence type="ECO:0000313" key="8">
    <source>
        <dbReference type="Proteomes" id="UP000265742"/>
    </source>
</evidence>
<dbReference type="Pfam" id="PF00589">
    <property type="entry name" value="Phage_integrase"/>
    <property type="match status" value="1"/>
</dbReference>
<dbReference type="GO" id="GO:0006310">
    <property type="term" value="P:DNA recombination"/>
    <property type="evidence" value="ECO:0007669"/>
    <property type="project" value="UniProtKB-KW"/>
</dbReference>
<feature type="domain" description="Core-binding (CB)" evidence="6">
    <location>
        <begin position="31"/>
        <end position="114"/>
    </location>
</feature>
<dbReference type="PANTHER" id="PTHR30349:SF91">
    <property type="entry name" value="INTA PROTEIN"/>
    <property type="match status" value="1"/>
</dbReference>
<dbReference type="GO" id="GO:0015074">
    <property type="term" value="P:DNA integration"/>
    <property type="evidence" value="ECO:0007669"/>
    <property type="project" value="UniProtKB-KW"/>
</dbReference>
<keyword evidence="1 3" id="KW-0238">DNA-binding</keyword>